<dbReference type="PANTHER" id="PTHR34472">
    <property type="entry name" value="SULFUR CARRIER PROTEIN THIS"/>
    <property type="match status" value="1"/>
</dbReference>
<evidence type="ECO:0000313" key="1">
    <source>
        <dbReference type="EMBL" id="MCY6958984.1"/>
    </source>
</evidence>
<proteinExistence type="predicted"/>
<gene>
    <name evidence="1" type="primary">thiS</name>
    <name evidence="1" type="ORF">OW729_10245</name>
</gene>
<name>A0ABT4DD93_9CLOT</name>
<dbReference type="NCBIfam" id="TIGR01683">
    <property type="entry name" value="thiS"/>
    <property type="match status" value="1"/>
</dbReference>
<dbReference type="Pfam" id="PF02597">
    <property type="entry name" value="ThiS"/>
    <property type="match status" value="1"/>
</dbReference>
<dbReference type="InterPro" id="IPR012675">
    <property type="entry name" value="Beta-grasp_dom_sf"/>
</dbReference>
<dbReference type="Proteomes" id="UP001144612">
    <property type="component" value="Unassembled WGS sequence"/>
</dbReference>
<reference evidence="1" key="1">
    <citation type="submission" date="2022-12" db="EMBL/GenBank/DDBJ databases">
        <title>Clostridium sp. nov., isolated from industrial wastewater.</title>
        <authorList>
            <person name="Jiayan W."/>
        </authorList>
    </citation>
    <scope>NUCLEOTIDE SEQUENCE</scope>
    <source>
        <strain evidence="1">ZC22-4</strain>
    </source>
</reference>
<dbReference type="InterPro" id="IPR016155">
    <property type="entry name" value="Mopterin_synth/thiamin_S_b"/>
</dbReference>
<dbReference type="CDD" id="cd00565">
    <property type="entry name" value="Ubl_ThiS"/>
    <property type="match status" value="1"/>
</dbReference>
<organism evidence="1 2">
    <name type="scientific">Clostridium brassicae</name>
    <dbReference type="NCBI Taxonomy" id="2999072"/>
    <lineage>
        <taxon>Bacteria</taxon>
        <taxon>Bacillati</taxon>
        <taxon>Bacillota</taxon>
        <taxon>Clostridia</taxon>
        <taxon>Eubacteriales</taxon>
        <taxon>Clostridiaceae</taxon>
        <taxon>Clostridium</taxon>
    </lineage>
</organism>
<dbReference type="SUPFAM" id="SSF54285">
    <property type="entry name" value="MoaD/ThiS"/>
    <property type="match status" value="1"/>
</dbReference>
<keyword evidence="2" id="KW-1185">Reference proteome</keyword>
<dbReference type="PANTHER" id="PTHR34472:SF1">
    <property type="entry name" value="SULFUR CARRIER PROTEIN THIS"/>
    <property type="match status" value="1"/>
</dbReference>
<dbReference type="RefSeq" id="WP_268061407.1">
    <property type="nucleotide sequence ID" value="NZ_JAPQFJ010000009.1"/>
</dbReference>
<dbReference type="EMBL" id="JAPQFJ010000009">
    <property type="protein sequence ID" value="MCY6958984.1"/>
    <property type="molecule type" value="Genomic_DNA"/>
</dbReference>
<dbReference type="InterPro" id="IPR003749">
    <property type="entry name" value="ThiS/MoaD-like"/>
</dbReference>
<comment type="caution">
    <text evidence="1">The sequence shown here is derived from an EMBL/GenBank/DDBJ whole genome shotgun (WGS) entry which is preliminary data.</text>
</comment>
<protein>
    <submittedName>
        <fullName evidence="1">Sulfur carrier protein ThiS</fullName>
    </submittedName>
</protein>
<dbReference type="Gene3D" id="3.10.20.30">
    <property type="match status" value="1"/>
</dbReference>
<accession>A0ABT4DD93</accession>
<sequence>MIVNGKNEDIKSGITVEHLLKEFDLSLDKVVVEVNFKIILKENYKETLLNEKDRIEIISFVGGG</sequence>
<evidence type="ECO:0000313" key="2">
    <source>
        <dbReference type="Proteomes" id="UP001144612"/>
    </source>
</evidence>
<dbReference type="InterPro" id="IPR010035">
    <property type="entry name" value="Thi_S"/>
</dbReference>